<evidence type="ECO:0000256" key="1">
    <source>
        <dbReference type="SAM" id="Coils"/>
    </source>
</evidence>
<sequence>MDRSWITKSRITTEYQNGLQYFLDYAFRNTSMNDKILCPCKRCGMGICVSRDDAFEHLTVDGFIPGYTQWIAHGELPSILSARGENQRNTLGDDDVQGSVHDAFGVPNEDRYTEEYAGQIKGKDKPEHLRMMGQGVCPSDILNGTPKSTSNRLIMEYKEKIARLEARLETQQKICASQVHKGTDGRVSESLSLNATSTQVDQVMQIARMIEEAHKTIYVPTNMLCSFG</sequence>
<keyword evidence="1" id="KW-0175">Coiled coil</keyword>
<feature type="domain" description="Transposase-associated" evidence="2">
    <location>
        <begin position="3"/>
        <end position="75"/>
    </location>
</feature>
<accession>A0A8X8ZAK6</accession>
<dbReference type="AlphaFoldDB" id="A0A8X8ZAK6"/>
<evidence type="ECO:0000313" key="4">
    <source>
        <dbReference type="Proteomes" id="UP000298416"/>
    </source>
</evidence>
<feature type="coiled-coil region" evidence="1">
    <location>
        <begin position="147"/>
        <end position="174"/>
    </location>
</feature>
<dbReference type="InterPro" id="IPR029480">
    <property type="entry name" value="Transpos_assoc"/>
</dbReference>
<protein>
    <recommendedName>
        <fullName evidence="2">Transposase-associated domain-containing protein</fullName>
    </recommendedName>
</protein>
<dbReference type="Pfam" id="PF13963">
    <property type="entry name" value="Transpos_assoc"/>
    <property type="match status" value="1"/>
</dbReference>
<name>A0A8X8ZAK6_SALSN</name>
<evidence type="ECO:0000259" key="2">
    <source>
        <dbReference type="Pfam" id="PF13963"/>
    </source>
</evidence>
<reference evidence="3" key="1">
    <citation type="submission" date="2018-01" db="EMBL/GenBank/DDBJ databases">
        <authorList>
            <person name="Mao J.F."/>
        </authorList>
    </citation>
    <scope>NUCLEOTIDE SEQUENCE</scope>
    <source>
        <strain evidence="3">Huo1</strain>
        <tissue evidence="3">Leaf</tissue>
    </source>
</reference>
<gene>
    <name evidence="3" type="ORF">SASPL_143686</name>
</gene>
<proteinExistence type="predicted"/>
<evidence type="ECO:0000313" key="3">
    <source>
        <dbReference type="EMBL" id="KAG6397517.1"/>
    </source>
</evidence>
<organism evidence="3">
    <name type="scientific">Salvia splendens</name>
    <name type="common">Scarlet sage</name>
    <dbReference type="NCBI Taxonomy" id="180675"/>
    <lineage>
        <taxon>Eukaryota</taxon>
        <taxon>Viridiplantae</taxon>
        <taxon>Streptophyta</taxon>
        <taxon>Embryophyta</taxon>
        <taxon>Tracheophyta</taxon>
        <taxon>Spermatophyta</taxon>
        <taxon>Magnoliopsida</taxon>
        <taxon>eudicotyledons</taxon>
        <taxon>Gunneridae</taxon>
        <taxon>Pentapetalae</taxon>
        <taxon>asterids</taxon>
        <taxon>lamiids</taxon>
        <taxon>Lamiales</taxon>
        <taxon>Lamiaceae</taxon>
        <taxon>Nepetoideae</taxon>
        <taxon>Mentheae</taxon>
        <taxon>Salviinae</taxon>
        <taxon>Salvia</taxon>
        <taxon>Salvia subgen. Calosphace</taxon>
        <taxon>core Calosphace</taxon>
    </lineage>
</organism>
<reference evidence="3" key="2">
    <citation type="submission" date="2020-08" db="EMBL/GenBank/DDBJ databases">
        <title>Plant Genome Project.</title>
        <authorList>
            <person name="Zhang R.-G."/>
        </authorList>
    </citation>
    <scope>NUCLEOTIDE SEQUENCE</scope>
    <source>
        <strain evidence="3">Huo1</strain>
        <tissue evidence="3">Leaf</tissue>
    </source>
</reference>
<dbReference type="EMBL" id="PNBA02000016">
    <property type="protein sequence ID" value="KAG6397517.1"/>
    <property type="molecule type" value="Genomic_DNA"/>
</dbReference>
<comment type="caution">
    <text evidence="3">The sequence shown here is derived from an EMBL/GenBank/DDBJ whole genome shotgun (WGS) entry which is preliminary data.</text>
</comment>
<dbReference type="Proteomes" id="UP000298416">
    <property type="component" value="Unassembled WGS sequence"/>
</dbReference>
<keyword evidence="4" id="KW-1185">Reference proteome</keyword>